<keyword evidence="8" id="KW-1185">Reference proteome</keyword>
<organism evidence="7 8">
    <name type="scientific">Cirrhinus molitorella</name>
    <name type="common">mud carp</name>
    <dbReference type="NCBI Taxonomy" id="172907"/>
    <lineage>
        <taxon>Eukaryota</taxon>
        <taxon>Metazoa</taxon>
        <taxon>Chordata</taxon>
        <taxon>Craniata</taxon>
        <taxon>Vertebrata</taxon>
        <taxon>Euteleostomi</taxon>
        <taxon>Actinopterygii</taxon>
        <taxon>Neopterygii</taxon>
        <taxon>Teleostei</taxon>
        <taxon>Ostariophysi</taxon>
        <taxon>Cypriniformes</taxon>
        <taxon>Cyprinidae</taxon>
        <taxon>Labeoninae</taxon>
        <taxon>Labeonini</taxon>
        <taxon>Cirrhinus</taxon>
    </lineage>
</organism>
<comment type="caution">
    <text evidence="7">The sequence shown here is derived from an EMBL/GenBank/DDBJ whole genome shotgun (WGS) entry which is preliminary data.</text>
</comment>
<feature type="compositionally biased region" description="Polar residues" evidence="5">
    <location>
        <begin position="86"/>
        <end position="108"/>
    </location>
</feature>
<dbReference type="GO" id="GO:0044878">
    <property type="term" value="P:mitotic cytokinesis checkpoint signaling"/>
    <property type="evidence" value="ECO:0007669"/>
    <property type="project" value="TreeGrafter"/>
</dbReference>
<feature type="region of interest" description="Disordered" evidence="5">
    <location>
        <begin position="83"/>
        <end position="108"/>
    </location>
</feature>
<dbReference type="GO" id="GO:0005813">
    <property type="term" value="C:centrosome"/>
    <property type="evidence" value="ECO:0007669"/>
    <property type="project" value="TreeGrafter"/>
</dbReference>
<evidence type="ECO:0000259" key="6">
    <source>
        <dbReference type="PROSITE" id="PS50178"/>
    </source>
</evidence>
<dbReference type="InterPro" id="IPR013083">
    <property type="entry name" value="Znf_RING/FYVE/PHD"/>
</dbReference>
<dbReference type="EMBL" id="JAUYZG010000019">
    <property type="protein sequence ID" value="KAK2879208.1"/>
    <property type="molecule type" value="Genomic_DNA"/>
</dbReference>
<evidence type="ECO:0000256" key="4">
    <source>
        <dbReference type="PROSITE-ProRule" id="PRU00091"/>
    </source>
</evidence>
<reference evidence="7" key="1">
    <citation type="submission" date="2023-08" db="EMBL/GenBank/DDBJ databases">
        <title>Chromosome-level Genome Assembly of mud carp (Cirrhinus molitorella).</title>
        <authorList>
            <person name="Liu H."/>
        </authorList>
    </citation>
    <scope>NUCLEOTIDE SEQUENCE</scope>
    <source>
        <strain evidence="7">Prfri</strain>
        <tissue evidence="7">Muscle</tissue>
    </source>
</reference>
<name>A0AA88TQ86_9TELE</name>
<dbReference type="CDD" id="cd15749">
    <property type="entry name" value="FYVE_ZFY19"/>
    <property type="match status" value="1"/>
</dbReference>
<dbReference type="GO" id="GO:0032154">
    <property type="term" value="C:cleavage furrow"/>
    <property type="evidence" value="ECO:0007669"/>
    <property type="project" value="TreeGrafter"/>
</dbReference>
<feature type="region of interest" description="Disordered" evidence="5">
    <location>
        <begin position="318"/>
        <end position="376"/>
    </location>
</feature>
<accession>A0AA88TQ86</accession>
<dbReference type="Gene3D" id="3.30.40.10">
    <property type="entry name" value="Zinc/RING finger domain, C3HC4 (zinc finger)"/>
    <property type="match status" value="1"/>
</dbReference>
<evidence type="ECO:0000313" key="7">
    <source>
        <dbReference type="EMBL" id="KAK2879208.1"/>
    </source>
</evidence>
<dbReference type="SMART" id="SM00064">
    <property type="entry name" value="FYVE"/>
    <property type="match status" value="1"/>
</dbReference>
<dbReference type="InterPro" id="IPR017455">
    <property type="entry name" value="Znf_FYVE-rel"/>
</dbReference>
<dbReference type="SUPFAM" id="SSF57845">
    <property type="entry name" value="B-box zinc-binding domain"/>
    <property type="match status" value="1"/>
</dbReference>
<dbReference type="Proteomes" id="UP001187343">
    <property type="component" value="Unassembled WGS sequence"/>
</dbReference>
<protein>
    <recommendedName>
        <fullName evidence="6">FYVE-type domain-containing protein</fullName>
    </recommendedName>
</protein>
<dbReference type="CDD" id="cd19817">
    <property type="entry name" value="Bbox1_ANCHR-like"/>
    <property type="match status" value="1"/>
</dbReference>
<feature type="region of interest" description="Disordered" evidence="5">
    <location>
        <begin position="412"/>
        <end position="432"/>
    </location>
</feature>
<dbReference type="Pfam" id="PF22586">
    <property type="entry name" value="ANCHR-like_BBOX"/>
    <property type="match status" value="1"/>
</dbReference>
<dbReference type="GO" id="GO:0030496">
    <property type="term" value="C:midbody"/>
    <property type="evidence" value="ECO:0007669"/>
    <property type="project" value="TreeGrafter"/>
</dbReference>
<dbReference type="PROSITE" id="PS50178">
    <property type="entry name" value="ZF_FYVE"/>
    <property type="match status" value="1"/>
</dbReference>
<keyword evidence="2 4" id="KW-0863">Zinc-finger</keyword>
<evidence type="ECO:0000256" key="1">
    <source>
        <dbReference type="ARBA" id="ARBA00022723"/>
    </source>
</evidence>
<dbReference type="Pfam" id="PF01363">
    <property type="entry name" value="FYVE"/>
    <property type="match status" value="1"/>
</dbReference>
<proteinExistence type="predicted"/>
<evidence type="ECO:0000256" key="2">
    <source>
        <dbReference type="ARBA" id="ARBA00022771"/>
    </source>
</evidence>
<dbReference type="InterPro" id="IPR011011">
    <property type="entry name" value="Znf_FYVE_PHD"/>
</dbReference>
<dbReference type="PANTHER" id="PTHR46603">
    <property type="entry name" value="ABSCISSION/NOCUT CHECKPOINT REGULATOR"/>
    <property type="match status" value="1"/>
</dbReference>
<keyword evidence="3" id="KW-0862">Zinc</keyword>
<evidence type="ECO:0000256" key="5">
    <source>
        <dbReference type="SAM" id="MobiDB-lite"/>
    </source>
</evidence>
<dbReference type="InterPro" id="IPR000306">
    <property type="entry name" value="Znf_FYVE"/>
</dbReference>
<keyword evidence="1" id="KW-0479">Metal-binding</keyword>
<evidence type="ECO:0000256" key="3">
    <source>
        <dbReference type="ARBA" id="ARBA00022833"/>
    </source>
</evidence>
<dbReference type="AlphaFoldDB" id="A0AA88TQ86"/>
<feature type="compositionally biased region" description="Low complexity" evidence="5">
    <location>
        <begin position="343"/>
        <end position="358"/>
    </location>
</feature>
<dbReference type="InterPro" id="IPR044553">
    <property type="entry name" value="Bbox1_ANCHR"/>
</dbReference>
<dbReference type="PANTHER" id="PTHR46603:SF1">
    <property type="entry name" value="ABSCISSION_NOCUT CHECKPOINT REGULATOR"/>
    <property type="match status" value="1"/>
</dbReference>
<feature type="region of interest" description="Disordered" evidence="5">
    <location>
        <begin position="168"/>
        <end position="235"/>
    </location>
</feature>
<feature type="domain" description="FYVE-type" evidence="6">
    <location>
        <begin position="1"/>
        <end position="58"/>
    </location>
</feature>
<dbReference type="GO" id="GO:0032266">
    <property type="term" value="F:phosphatidylinositol-3-phosphate binding"/>
    <property type="evidence" value="ECO:0007669"/>
    <property type="project" value="TreeGrafter"/>
</dbReference>
<evidence type="ECO:0000313" key="8">
    <source>
        <dbReference type="Proteomes" id="UP001187343"/>
    </source>
</evidence>
<gene>
    <name evidence="7" type="ORF">Q8A67_019999</name>
</gene>
<sequence length="432" mass="48115">MDNRCYGCASKFTLFRKELGCKSCGRSFCSGCLTFNAVVPKYGNSQQKVCKQCFGNLTSSGNQNDAGRWSPPENYKKRVAALEAKQAQQNQPSRPAGGKSSNVSLVSTRGLSKEDQIIAERLNKLKEETKPKSIPSEKELESRLAALKAPIQPVPSAKDMEERLAALQGRPSPSQAPQPVHQPPDSRTQTEQTNDLITQMTEEVAIDNQNPSSEDEPLNDLNKQEGGGVNENVDDGELSVKQLEAEKSRVLEEAMQELKKDKHNEQHTLEMAKRLALLQGKDPEQVRLSDFQQPDSDEETEEEAISRVMKQLSEEAAIDEASGYNIPPELSGPMNREKDTSSKKPLSAKQSKSKPAAAVSRIQRSKDGNSDEDDDEELPWCCICNQDASIRCHTCERDLYCARCFREGHDKYDRKEHHTSSYTAPKKGKKKT</sequence>
<dbReference type="GO" id="GO:0009838">
    <property type="term" value="P:abscission"/>
    <property type="evidence" value="ECO:0007669"/>
    <property type="project" value="TreeGrafter"/>
</dbReference>
<dbReference type="SUPFAM" id="SSF57903">
    <property type="entry name" value="FYVE/PHD zinc finger"/>
    <property type="match status" value="1"/>
</dbReference>
<feature type="compositionally biased region" description="Polar residues" evidence="5">
    <location>
        <begin position="185"/>
        <end position="212"/>
    </location>
</feature>
<dbReference type="GO" id="GO:0008270">
    <property type="term" value="F:zinc ion binding"/>
    <property type="evidence" value="ECO:0007669"/>
    <property type="project" value="UniProtKB-KW"/>
</dbReference>
<feature type="region of interest" description="Disordered" evidence="5">
    <location>
        <begin position="276"/>
        <end position="306"/>
    </location>
</feature>